<feature type="transmembrane region" description="Helical" evidence="5">
    <location>
        <begin position="82"/>
        <end position="106"/>
    </location>
</feature>
<accession>A0A1B9GVZ5</accession>
<dbReference type="EMBL" id="KI669500">
    <property type="protein sequence ID" value="OCF35191.1"/>
    <property type="molecule type" value="Genomic_DNA"/>
</dbReference>
<feature type="transmembrane region" description="Helical" evidence="5">
    <location>
        <begin position="118"/>
        <end position="143"/>
    </location>
</feature>
<dbReference type="PANTHER" id="PTHR31465:SF9">
    <property type="entry name" value="SPHINGOID LONG-CHAIN BASE TRANSPORTER RSB1"/>
    <property type="match status" value="1"/>
</dbReference>
<feature type="transmembrane region" description="Helical" evidence="5">
    <location>
        <begin position="44"/>
        <end position="62"/>
    </location>
</feature>
<keyword evidence="4 5" id="KW-0472">Membrane</keyword>
<dbReference type="Proteomes" id="UP000092666">
    <property type="component" value="Unassembled WGS sequence"/>
</dbReference>
<proteinExistence type="predicted"/>
<dbReference type="OrthoDB" id="3358017at2759"/>
<dbReference type="STRING" id="1296120.A0A1B9GVZ5"/>
<evidence type="ECO:0000256" key="1">
    <source>
        <dbReference type="ARBA" id="ARBA00004141"/>
    </source>
</evidence>
<dbReference type="InterPro" id="IPR007568">
    <property type="entry name" value="RTA1"/>
</dbReference>
<comment type="subcellular location">
    <subcellularLocation>
        <location evidence="1">Membrane</location>
        <topology evidence="1">Multi-pass membrane protein</topology>
    </subcellularLocation>
</comment>
<keyword evidence="2 5" id="KW-0812">Transmembrane</keyword>
<evidence type="ECO:0000256" key="3">
    <source>
        <dbReference type="ARBA" id="ARBA00022989"/>
    </source>
</evidence>
<dbReference type="Pfam" id="PF04479">
    <property type="entry name" value="RTA1"/>
    <property type="match status" value="1"/>
</dbReference>
<dbReference type="AlphaFoldDB" id="A0A1B9GVZ5"/>
<reference evidence="6 7" key="1">
    <citation type="submission" date="2013-07" db="EMBL/GenBank/DDBJ databases">
        <title>The Genome Sequence of Cryptococcus heveanensis BCC8398.</title>
        <authorList>
            <consortium name="The Broad Institute Genome Sequencing Platform"/>
            <person name="Cuomo C."/>
            <person name="Litvintseva A."/>
            <person name="Chen Y."/>
            <person name="Heitman J."/>
            <person name="Sun S."/>
            <person name="Springer D."/>
            <person name="Dromer F."/>
            <person name="Young S.K."/>
            <person name="Zeng Q."/>
            <person name="Gargeya S."/>
            <person name="Fitzgerald M."/>
            <person name="Abouelleil A."/>
            <person name="Alvarado L."/>
            <person name="Berlin A.M."/>
            <person name="Chapman S.B."/>
            <person name="Dewar J."/>
            <person name="Goldberg J."/>
            <person name="Griggs A."/>
            <person name="Gujja S."/>
            <person name="Hansen M."/>
            <person name="Howarth C."/>
            <person name="Imamovic A."/>
            <person name="Larimer J."/>
            <person name="McCowan C."/>
            <person name="Murphy C."/>
            <person name="Pearson M."/>
            <person name="Priest M."/>
            <person name="Roberts A."/>
            <person name="Saif S."/>
            <person name="Shea T."/>
            <person name="Sykes S."/>
            <person name="Wortman J."/>
            <person name="Nusbaum C."/>
            <person name="Birren B."/>
        </authorList>
    </citation>
    <scope>NUCLEOTIDE SEQUENCE [LARGE SCALE GENOMIC DNA]</scope>
    <source>
        <strain evidence="6 7">BCC8398</strain>
    </source>
</reference>
<sequence length="263" mass="29403">MAREDYNPISPYGYTPTSWVCLLFVGLFSASGVVHILQAWRYKYWIVFPTLVIGALLEIIGWAGRYWSSQNVLYDPPFLQQIITLIIAPVFFSAWLYTLLGIAIHRLGPQYSLLRPKLYIIVFVSCDIISLVLQAIGGGWAATAPNPTPKTPTDIMVGGIIFQLVSMIVFSFLTVDFALRTINKKPYGGREDRLEQLQSHPSSPYEVEQKAGHVVSSRSGEVKGWMNVLVGTGLCSLMIIIRGVYRSVELVQGWEGHLITHGR</sequence>
<keyword evidence="3 5" id="KW-1133">Transmembrane helix</keyword>
<dbReference type="GO" id="GO:0005886">
    <property type="term" value="C:plasma membrane"/>
    <property type="evidence" value="ECO:0007669"/>
    <property type="project" value="TreeGrafter"/>
</dbReference>
<organism evidence="6 7">
    <name type="scientific">Kwoniella heveanensis BCC8398</name>
    <dbReference type="NCBI Taxonomy" id="1296120"/>
    <lineage>
        <taxon>Eukaryota</taxon>
        <taxon>Fungi</taxon>
        <taxon>Dikarya</taxon>
        <taxon>Basidiomycota</taxon>
        <taxon>Agaricomycotina</taxon>
        <taxon>Tremellomycetes</taxon>
        <taxon>Tremellales</taxon>
        <taxon>Cryptococcaceae</taxon>
        <taxon>Kwoniella</taxon>
    </lineage>
</organism>
<dbReference type="PANTHER" id="PTHR31465">
    <property type="entry name" value="PROTEIN RTA1-RELATED"/>
    <property type="match status" value="1"/>
</dbReference>
<evidence type="ECO:0000313" key="7">
    <source>
        <dbReference type="Proteomes" id="UP000092666"/>
    </source>
</evidence>
<evidence type="ECO:0000313" key="6">
    <source>
        <dbReference type="EMBL" id="OCF35191.1"/>
    </source>
</evidence>
<gene>
    <name evidence="6" type="ORF">I316_03233</name>
</gene>
<feature type="transmembrane region" description="Helical" evidence="5">
    <location>
        <begin position="155"/>
        <end position="179"/>
    </location>
</feature>
<protein>
    <submittedName>
        <fullName evidence="6">Uncharacterized protein</fullName>
    </submittedName>
</protein>
<evidence type="ECO:0000256" key="5">
    <source>
        <dbReference type="SAM" id="Phobius"/>
    </source>
</evidence>
<dbReference type="GO" id="GO:0000324">
    <property type="term" value="C:fungal-type vacuole"/>
    <property type="evidence" value="ECO:0007669"/>
    <property type="project" value="TreeGrafter"/>
</dbReference>
<evidence type="ECO:0000256" key="4">
    <source>
        <dbReference type="ARBA" id="ARBA00023136"/>
    </source>
</evidence>
<feature type="transmembrane region" description="Helical" evidence="5">
    <location>
        <begin position="17"/>
        <end position="37"/>
    </location>
</feature>
<evidence type="ECO:0000256" key="2">
    <source>
        <dbReference type="ARBA" id="ARBA00022692"/>
    </source>
</evidence>
<name>A0A1B9GVZ5_9TREE</name>
<keyword evidence="7" id="KW-1185">Reference proteome</keyword>
<reference evidence="7" key="2">
    <citation type="submission" date="2013-12" db="EMBL/GenBank/DDBJ databases">
        <title>Evolution of pathogenesis and genome organization in the Tremellales.</title>
        <authorList>
            <person name="Cuomo C."/>
            <person name="Litvintseva A."/>
            <person name="Heitman J."/>
            <person name="Chen Y."/>
            <person name="Sun S."/>
            <person name="Springer D."/>
            <person name="Dromer F."/>
            <person name="Young S."/>
            <person name="Zeng Q."/>
            <person name="Chapman S."/>
            <person name="Gujja S."/>
            <person name="Saif S."/>
            <person name="Birren B."/>
        </authorList>
    </citation>
    <scope>NUCLEOTIDE SEQUENCE [LARGE SCALE GENOMIC DNA]</scope>
    <source>
        <strain evidence="7">BCC8398</strain>
    </source>
</reference>